<dbReference type="SUPFAM" id="SSF55144">
    <property type="entry name" value="LigT-like"/>
    <property type="match status" value="1"/>
</dbReference>
<gene>
    <name evidence="2" type="ORF">ACFQE1_17500</name>
</gene>
<protein>
    <submittedName>
        <fullName evidence="2">2'-5' RNA ligase family protein</fullName>
    </submittedName>
</protein>
<sequence length="46" mass="4869">MRLFVSVDLPSSLADSVAAAQEPLADAAGLRFVEPEQAHVTLKFLG</sequence>
<dbReference type="Gene3D" id="3.90.1140.10">
    <property type="entry name" value="Cyclic phosphodiesterase"/>
    <property type="match status" value="1"/>
</dbReference>
<evidence type="ECO:0000259" key="1">
    <source>
        <dbReference type="Pfam" id="PF02834"/>
    </source>
</evidence>
<dbReference type="EMBL" id="JBHSWU010000905">
    <property type="protein sequence ID" value="MFC6726125.1"/>
    <property type="molecule type" value="Genomic_DNA"/>
</dbReference>
<keyword evidence="2" id="KW-0436">Ligase</keyword>
<dbReference type="Proteomes" id="UP001596328">
    <property type="component" value="Unassembled WGS sequence"/>
</dbReference>
<dbReference type="InterPro" id="IPR014051">
    <property type="entry name" value="Phosphoesterase_HXTX"/>
</dbReference>
<keyword evidence="3" id="KW-1185">Reference proteome</keyword>
<accession>A0ABD5S381</accession>
<feature type="non-terminal residue" evidence="2">
    <location>
        <position position="46"/>
    </location>
</feature>
<name>A0ABD5S381_9EURY</name>
<organism evidence="2 3">
    <name type="scientific">Halobium palmae</name>
    <dbReference type="NCBI Taxonomy" id="1776492"/>
    <lineage>
        <taxon>Archaea</taxon>
        <taxon>Methanobacteriati</taxon>
        <taxon>Methanobacteriota</taxon>
        <taxon>Stenosarchaea group</taxon>
        <taxon>Halobacteria</taxon>
        <taxon>Halobacteriales</taxon>
        <taxon>Haloferacaceae</taxon>
        <taxon>Halobium</taxon>
    </lineage>
</organism>
<evidence type="ECO:0000313" key="3">
    <source>
        <dbReference type="Proteomes" id="UP001596328"/>
    </source>
</evidence>
<dbReference type="GO" id="GO:0016874">
    <property type="term" value="F:ligase activity"/>
    <property type="evidence" value="ECO:0007669"/>
    <property type="project" value="UniProtKB-KW"/>
</dbReference>
<comment type="caution">
    <text evidence="2">The sequence shown here is derived from an EMBL/GenBank/DDBJ whole genome shotgun (WGS) entry which is preliminary data.</text>
</comment>
<evidence type="ECO:0000313" key="2">
    <source>
        <dbReference type="EMBL" id="MFC6726125.1"/>
    </source>
</evidence>
<reference evidence="2 3" key="1">
    <citation type="journal article" date="2019" name="Int. J. Syst. Evol. Microbiol.">
        <title>The Global Catalogue of Microorganisms (GCM) 10K type strain sequencing project: providing services to taxonomists for standard genome sequencing and annotation.</title>
        <authorList>
            <consortium name="The Broad Institute Genomics Platform"/>
            <consortium name="The Broad Institute Genome Sequencing Center for Infectious Disease"/>
            <person name="Wu L."/>
            <person name="Ma J."/>
        </authorList>
    </citation>
    <scope>NUCLEOTIDE SEQUENCE [LARGE SCALE GENOMIC DNA]</scope>
    <source>
        <strain evidence="2 3">NBRC 111368</strain>
    </source>
</reference>
<dbReference type="AlphaFoldDB" id="A0ABD5S381"/>
<dbReference type="InterPro" id="IPR009097">
    <property type="entry name" value="Cyclic_Pdiesterase"/>
</dbReference>
<dbReference type="Pfam" id="PF02834">
    <property type="entry name" value="LigT_PEase"/>
    <property type="match status" value="1"/>
</dbReference>
<feature type="domain" description="Phosphoesterase HXTX" evidence="1">
    <location>
        <begin position="7"/>
        <end position="46"/>
    </location>
</feature>
<proteinExistence type="predicted"/>